<dbReference type="RefSeq" id="WP_127029734.1">
    <property type="nucleotide sequence ID" value="NZ_RYFG02000092.1"/>
</dbReference>
<keyword evidence="5" id="KW-1185">Reference proteome</keyword>
<sequence>MQTYLPFIQTTLSEWYLFTLNNALYAAALATAVWLLTAILYSIRIAAIKRGKAAGEKAALKDLDAAQQELQLSREELASTAEQMEQAQSVAQDEKQRVLTLEQLIYQRNQQIAGTIQTLATSFDLGERPLLASEDVKADALWQQHDKVITQLIERLRTEQQAKAELQQNCQAATVKLAEKESLLNALQSTLNNHTSQLSKLEQALEEQKAMLQQQNNSQQALSDTLKNFQPAAPQPIVPKPEAFTPVTAPTPADWQQPTPAQEKPPVEEPVITQPEPIEQAKPVSAAPEAAVIRQVEETPAELVTAIEEEEEPLDLVLDENLQPVARKPSTASADMEQQATAPAKGSFGKIKGLFGKKPQPAAEIEPHPVEVEEVPSVSAEPEQQPAAPAKASVGKIKNLFGKKQQPVKTEPQWTDTQADERLPSSEEQASTDQQPDDEKAPGKLKGFYSKFRSKDK</sequence>
<protein>
    <submittedName>
        <fullName evidence="4">Uncharacterized protein</fullName>
    </submittedName>
</protein>
<name>A0ABY3CDV8_9GAMM</name>
<keyword evidence="3" id="KW-0472">Membrane</keyword>
<evidence type="ECO:0000256" key="2">
    <source>
        <dbReference type="SAM" id="MobiDB-lite"/>
    </source>
</evidence>
<evidence type="ECO:0000256" key="3">
    <source>
        <dbReference type="SAM" id="Phobius"/>
    </source>
</evidence>
<proteinExistence type="predicted"/>
<dbReference type="EMBL" id="RYFG02000092">
    <property type="protein sequence ID" value="TRW95129.1"/>
    <property type="molecule type" value="Genomic_DNA"/>
</dbReference>
<keyword evidence="1" id="KW-0175">Coiled coil</keyword>
<evidence type="ECO:0000313" key="5">
    <source>
        <dbReference type="Proteomes" id="UP000733744"/>
    </source>
</evidence>
<feature type="region of interest" description="Disordered" evidence="2">
    <location>
        <begin position="230"/>
        <end position="268"/>
    </location>
</feature>
<accession>A0ABY3CDV8</accession>
<keyword evidence="3" id="KW-0812">Transmembrane</keyword>
<feature type="transmembrane region" description="Helical" evidence="3">
    <location>
        <begin position="23"/>
        <end position="43"/>
    </location>
</feature>
<evidence type="ECO:0000313" key="4">
    <source>
        <dbReference type="EMBL" id="TRW95129.1"/>
    </source>
</evidence>
<keyword evidence="3" id="KW-1133">Transmembrane helix</keyword>
<dbReference type="Proteomes" id="UP000733744">
    <property type="component" value="Unassembled WGS sequence"/>
</dbReference>
<gene>
    <name evidence="4" type="ORF">EKO24_010410</name>
</gene>
<reference evidence="4 5" key="1">
    <citation type="journal article" date="2019" name="Antonie Van Leeuwenhoek">
        <title>Description of 'Ca. Methylobacter oryzae' KRF1, a novel species from the environmentally important Methylobacter clade 2.</title>
        <authorList>
            <person name="Khatri K."/>
            <person name="Mohite J.A."/>
            <person name="Pandit P.S."/>
            <person name="Bahulikar R."/>
            <person name="Rahalkar M.C."/>
        </authorList>
    </citation>
    <scope>NUCLEOTIDE SEQUENCE [LARGE SCALE GENOMIC DNA]</scope>
    <source>
        <strain evidence="4 5">KRF1</strain>
    </source>
</reference>
<comment type="caution">
    <text evidence="4">The sequence shown here is derived from an EMBL/GenBank/DDBJ whole genome shotgun (WGS) entry which is preliminary data.</text>
</comment>
<evidence type="ECO:0000256" key="1">
    <source>
        <dbReference type="SAM" id="Coils"/>
    </source>
</evidence>
<feature type="compositionally biased region" description="Polar residues" evidence="2">
    <location>
        <begin position="330"/>
        <end position="341"/>
    </location>
</feature>
<feature type="compositionally biased region" description="Low complexity" evidence="2">
    <location>
        <begin position="375"/>
        <end position="390"/>
    </location>
</feature>
<feature type="coiled-coil region" evidence="1">
    <location>
        <begin position="149"/>
        <end position="222"/>
    </location>
</feature>
<feature type="region of interest" description="Disordered" evidence="2">
    <location>
        <begin position="327"/>
        <end position="457"/>
    </location>
</feature>
<feature type="coiled-coil region" evidence="1">
    <location>
        <begin position="56"/>
        <end position="104"/>
    </location>
</feature>
<organism evidence="4 5">
    <name type="scientific">Candidatus Methylobacter oryzae</name>
    <dbReference type="NCBI Taxonomy" id="2497749"/>
    <lineage>
        <taxon>Bacteria</taxon>
        <taxon>Pseudomonadati</taxon>
        <taxon>Pseudomonadota</taxon>
        <taxon>Gammaproteobacteria</taxon>
        <taxon>Methylococcales</taxon>
        <taxon>Methylococcaceae</taxon>
        <taxon>Methylobacter</taxon>
    </lineage>
</organism>